<dbReference type="Proteomes" id="UP000000758">
    <property type="component" value="Chromosome"/>
</dbReference>
<sequence>MDSVTAGRHSTTENKDWGTPPVYVDAVRRVLGGVICLDPCSNPRSVVGAEVEYMLPARDGLEEKWNYPKIYVNPPYGADRARGTKISDWLRRCAEAGKSGSEVLALVPVATNTSHWKMHVFGRADAVCFLRDTRLRFLVDGRDGGKGAPMACAMVYYGGNVRRFSTVFREHGAVVDLRDLKVRKRHGRPGVKSRPEIRA</sequence>
<name>A0RV83_CENSY</name>
<dbReference type="InterPro" id="IPR008593">
    <property type="entry name" value="Dam_MeTrfase"/>
</dbReference>
<accession>A0RV83</accession>
<gene>
    <name evidence="1" type="ordered locus">CENSYa_0617</name>
</gene>
<evidence type="ECO:0000313" key="1">
    <source>
        <dbReference type="EMBL" id="ABK77250.1"/>
    </source>
</evidence>
<dbReference type="GO" id="GO:0009307">
    <property type="term" value="P:DNA restriction-modification system"/>
    <property type="evidence" value="ECO:0007669"/>
    <property type="project" value="InterPro"/>
</dbReference>
<dbReference type="GO" id="GO:0009007">
    <property type="term" value="F:site-specific DNA-methyltransferase (adenine-specific) activity"/>
    <property type="evidence" value="ECO:0007669"/>
    <property type="project" value="UniProtKB-EC"/>
</dbReference>
<keyword evidence="1" id="KW-0489">Methyltransferase</keyword>
<dbReference type="STRING" id="414004.CENSYa_0617"/>
<dbReference type="Pfam" id="PF05869">
    <property type="entry name" value="Dam"/>
    <property type="match status" value="1"/>
</dbReference>
<dbReference type="EnsemblBacteria" id="ABK77250">
    <property type="protein sequence ID" value="ABK77250"/>
    <property type="gene ID" value="CENSYa_0617"/>
</dbReference>
<dbReference type="GO" id="GO:0032259">
    <property type="term" value="P:methylation"/>
    <property type="evidence" value="ECO:0007669"/>
    <property type="project" value="UniProtKB-KW"/>
</dbReference>
<dbReference type="PATRIC" id="fig|414004.10.peg.564"/>
<dbReference type="KEGG" id="csy:CENSYa_0617"/>
<keyword evidence="2" id="KW-1185">Reference proteome</keyword>
<evidence type="ECO:0000313" key="2">
    <source>
        <dbReference type="Proteomes" id="UP000000758"/>
    </source>
</evidence>
<dbReference type="GO" id="GO:0003677">
    <property type="term" value="F:DNA binding"/>
    <property type="evidence" value="ECO:0007669"/>
    <property type="project" value="InterPro"/>
</dbReference>
<reference evidence="1 2" key="1">
    <citation type="journal article" date="2006" name="Proc. Natl. Acad. Sci. U.S.A.">
        <title>Genomic analysis of the uncultivated marine crenarchaeote Cenarchaeum symbiosum.</title>
        <authorList>
            <person name="Hallam S.J."/>
            <person name="Konstantinidis K.T."/>
            <person name="Putnam N."/>
            <person name="Schleper C."/>
            <person name="Watanabe Y."/>
            <person name="Sugahara J."/>
            <person name="Preston C."/>
            <person name="de la Torre J."/>
            <person name="Richardson P.M."/>
            <person name="DeLong E.F."/>
        </authorList>
    </citation>
    <scope>NUCLEOTIDE SEQUENCE [LARGE SCALE GENOMIC DNA]</scope>
    <source>
        <strain evidence="2">A</strain>
    </source>
</reference>
<dbReference type="EMBL" id="DP000238">
    <property type="protein sequence ID" value="ABK77250.1"/>
    <property type="molecule type" value="Genomic_DNA"/>
</dbReference>
<protein>
    <submittedName>
        <fullName evidence="1">N-6-adenine-methyltransferase</fullName>
        <ecNumber evidence="1">2.1.1.72</ecNumber>
    </submittedName>
</protein>
<proteinExistence type="predicted"/>
<dbReference type="EC" id="2.1.1.72" evidence="1"/>
<keyword evidence="1" id="KW-0808">Transferase</keyword>
<dbReference type="HOGENOM" id="CLU_1292331_0_0_2"/>
<organism evidence="1 2">
    <name type="scientific">Cenarchaeum symbiosum (strain A)</name>
    <dbReference type="NCBI Taxonomy" id="414004"/>
    <lineage>
        <taxon>Archaea</taxon>
        <taxon>Nitrososphaerota</taxon>
        <taxon>Candidatus Cenarchaeales</taxon>
        <taxon>Candidatus Cenarchaeaceae</taxon>
        <taxon>Candidatus Cenarchaeum</taxon>
    </lineage>
</organism>
<dbReference type="AlphaFoldDB" id="A0RV83"/>